<organism evidence="3 4">
    <name type="scientific">Streptomyces guryensis</name>
    <dbReference type="NCBI Taxonomy" id="2886947"/>
    <lineage>
        <taxon>Bacteria</taxon>
        <taxon>Bacillati</taxon>
        <taxon>Actinomycetota</taxon>
        <taxon>Actinomycetes</taxon>
        <taxon>Kitasatosporales</taxon>
        <taxon>Streptomycetaceae</taxon>
        <taxon>Streptomyces</taxon>
    </lineage>
</organism>
<dbReference type="PROSITE" id="PS50231">
    <property type="entry name" value="RICIN_B_LECTIN"/>
    <property type="match status" value="1"/>
</dbReference>
<dbReference type="AlphaFoldDB" id="A0A9Q3ZBF0"/>
<feature type="domain" description="Ricin B lectin" evidence="2">
    <location>
        <begin position="806"/>
        <end position="933"/>
    </location>
</feature>
<evidence type="ECO:0000259" key="2">
    <source>
        <dbReference type="SMART" id="SM00458"/>
    </source>
</evidence>
<accession>A0A9Q3ZBF0</accession>
<dbReference type="SMART" id="SM00458">
    <property type="entry name" value="RICIN"/>
    <property type="match status" value="1"/>
</dbReference>
<sequence>MSGNRRAAALGACLSIALTAALSLSSPAPSAEAATATTAWQAGAFQVDAPNLVRRSDVVLGRPNTAQSQFMPLGNGTLGAAVWAAGGFTAQLNRSDTFPQRKSPGWLTIPGLAALTSAPDFSARLDLYDGTLIESGGGMTATIYTRADKNELVVDVTGADPASAQTAQLALWSGRSPQALASGKIATLGETWVDNTQSGATGATFGSLGAITANGQVVSASVVDSKTVKVSFTPNADGSFRVVAAAPHWTGGDAQAAATTLLGSDATTASSTLKAPHLSWWHSFWGRVGLIKLSSSDGSADYMENLRVLDLYGAAAESRDTYPGSQAGIADLFSPYQDSHRWDPGAWWHWNTRMQVQANLSAGAFDLNTPYFRLYRDNLSNIQAWTKAHMGNRAGICVPETMRFNGVGYENGSNYVALNCDSGASPTWNARTISTGAEVGLWVWQQYKMTGDQSFLSANYPLMAEAARFLLAYSTTGADGFLHTFPSNAHETQWDVHDPTTDIAAMQALFPVTVQAAQTLGQDADLVTQLNAAIPKIRPFARTDASTQSQLLTPSDDAAGNDVIAPSYDPSATKHNSENIGLEPVWPYNLIGDSGSMSGLAKRTFTNRPQKMVNDWSNDPIQAARLGMGSEVANTLIGLTKKYQTLPSGLATFVGSEPYGEQQGVVAAALSEALVQDYDGLVRIAPALPSGWGADGTVFIQGGSKVSVQVRGGTVTTVGINAGSTGTINVRNPWPGQQVQVVDGNDESTVVVASTTASQIAVPAVNGRSYLVQQVSDPVGGRAVTPVTGTPATQSRTLGSVSIGLTGTGSLVSAASNRCMDDPSGSNTNGTQIDIWDCGGGTNQKWTPTSSKTLTVLGKCLDASGAGTTPGTKVIIYTCSGADNQQWTFKADGSIQGVQSGLCLDVTAGATANGTKLQLWTCTGAANQRWSKV</sequence>
<name>A0A9Q3ZBF0_9ACTN</name>
<gene>
    <name evidence="3" type="ORF">LJ657_22165</name>
</gene>
<dbReference type="Gene3D" id="2.80.10.50">
    <property type="match status" value="1"/>
</dbReference>
<dbReference type="SUPFAM" id="SSF50370">
    <property type="entry name" value="Ricin B-like lectins"/>
    <property type="match status" value="1"/>
</dbReference>
<dbReference type="PANTHER" id="PTHR31084">
    <property type="entry name" value="ALPHA-L-FUCOSIDASE 2"/>
    <property type="match status" value="1"/>
</dbReference>
<dbReference type="PANTHER" id="PTHR31084:SF0">
    <property type="entry name" value="ALPHA-L-FUCOSIDASE 2"/>
    <property type="match status" value="1"/>
</dbReference>
<dbReference type="InterPro" id="IPR035992">
    <property type="entry name" value="Ricin_B-like_lectins"/>
</dbReference>
<dbReference type="Gene3D" id="1.50.10.10">
    <property type="match status" value="1"/>
</dbReference>
<dbReference type="InterPro" id="IPR012341">
    <property type="entry name" value="6hp_glycosidase-like_sf"/>
</dbReference>
<dbReference type="InterPro" id="IPR000772">
    <property type="entry name" value="Ricin_B_lectin"/>
</dbReference>
<dbReference type="Proteomes" id="UP001108029">
    <property type="component" value="Unassembled WGS sequence"/>
</dbReference>
<reference evidence="3" key="1">
    <citation type="submission" date="2021-12" db="EMBL/GenBank/DDBJ databases">
        <authorList>
            <person name="Lee J.-H."/>
            <person name="Kim S.-B."/>
        </authorList>
    </citation>
    <scope>NUCLEOTIDE SEQUENCE</scope>
    <source>
        <strain evidence="3">NR30</strain>
    </source>
</reference>
<feature type="signal peptide" evidence="1">
    <location>
        <begin position="1"/>
        <end position="33"/>
    </location>
</feature>
<dbReference type="Pfam" id="PF22124">
    <property type="entry name" value="Glyco_hydro_95_cat"/>
    <property type="match status" value="1"/>
</dbReference>
<dbReference type="EMBL" id="JAJSBI010000011">
    <property type="protein sequence ID" value="MCD9876315.1"/>
    <property type="molecule type" value="Genomic_DNA"/>
</dbReference>
<dbReference type="RefSeq" id="WP_232650495.1">
    <property type="nucleotide sequence ID" value="NZ_JAJSBI010000011.1"/>
</dbReference>
<dbReference type="CDD" id="cd23418">
    <property type="entry name" value="beta-trefoil_Ricin_XLN-like"/>
    <property type="match status" value="1"/>
</dbReference>
<dbReference type="InterPro" id="IPR054363">
    <property type="entry name" value="GH95_cat"/>
</dbReference>
<proteinExistence type="predicted"/>
<dbReference type="InterPro" id="IPR008928">
    <property type="entry name" value="6-hairpin_glycosidase_sf"/>
</dbReference>
<keyword evidence="4" id="KW-1185">Reference proteome</keyword>
<dbReference type="InterPro" id="IPR013780">
    <property type="entry name" value="Glyco_hydro_b"/>
</dbReference>
<dbReference type="Pfam" id="PF00652">
    <property type="entry name" value="Ricin_B_lectin"/>
    <property type="match status" value="1"/>
</dbReference>
<dbReference type="GO" id="GO:0004560">
    <property type="term" value="F:alpha-L-fucosidase activity"/>
    <property type="evidence" value="ECO:0007669"/>
    <property type="project" value="TreeGrafter"/>
</dbReference>
<dbReference type="SUPFAM" id="SSF48208">
    <property type="entry name" value="Six-hairpin glycosidases"/>
    <property type="match status" value="1"/>
</dbReference>
<keyword evidence="1" id="KW-0732">Signal</keyword>
<dbReference type="GO" id="GO:0005975">
    <property type="term" value="P:carbohydrate metabolic process"/>
    <property type="evidence" value="ECO:0007669"/>
    <property type="project" value="InterPro"/>
</dbReference>
<dbReference type="Gene3D" id="2.60.40.1180">
    <property type="entry name" value="Golgi alpha-mannosidase II"/>
    <property type="match status" value="1"/>
</dbReference>
<comment type="caution">
    <text evidence="3">The sequence shown here is derived from an EMBL/GenBank/DDBJ whole genome shotgun (WGS) entry which is preliminary data.</text>
</comment>
<protein>
    <submittedName>
        <fullName evidence="3">RICIN domain-containing protein</fullName>
    </submittedName>
</protein>
<evidence type="ECO:0000313" key="4">
    <source>
        <dbReference type="Proteomes" id="UP001108029"/>
    </source>
</evidence>
<feature type="chain" id="PRO_5040303310" evidence="1">
    <location>
        <begin position="34"/>
        <end position="933"/>
    </location>
</feature>
<evidence type="ECO:0000256" key="1">
    <source>
        <dbReference type="SAM" id="SignalP"/>
    </source>
</evidence>
<evidence type="ECO:0000313" key="3">
    <source>
        <dbReference type="EMBL" id="MCD9876315.1"/>
    </source>
</evidence>